<feature type="compositionally biased region" description="Basic and acidic residues" evidence="1">
    <location>
        <begin position="99"/>
        <end position="109"/>
    </location>
</feature>
<dbReference type="PANTHER" id="PTHR24096:SF422">
    <property type="entry name" value="BCDNA.GH02901"/>
    <property type="match status" value="1"/>
</dbReference>
<reference evidence="4 5" key="1">
    <citation type="journal article" date="2018" name="Mol. Biol. Evol.">
        <title>Broad Genomic Sampling Reveals a Smut Pathogenic Ancestry of the Fungal Clade Ustilaginomycotina.</title>
        <authorList>
            <person name="Kijpornyongpan T."/>
            <person name="Mondo S.J."/>
            <person name="Barry K."/>
            <person name="Sandor L."/>
            <person name="Lee J."/>
            <person name="Lipzen A."/>
            <person name="Pangilinan J."/>
            <person name="LaButti K."/>
            <person name="Hainaut M."/>
            <person name="Henrissat B."/>
            <person name="Grigoriev I.V."/>
            <person name="Spatafora J.W."/>
            <person name="Aime M.C."/>
        </authorList>
    </citation>
    <scope>NUCLEOTIDE SEQUENCE [LARGE SCALE GENOMIC DNA]</scope>
    <source>
        <strain evidence="4 5">MCA 5214</strain>
    </source>
</reference>
<dbReference type="Gene3D" id="3.40.50.980">
    <property type="match status" value="1"/>
</dbReference>
<feature type="domain" description="AMP-dependent synthetase/ligase" evidence="2">
    <location>
        <begin position="117"/>
        <end position="293"/>
    </location>
</feature>
<evidence type="ECO:0000256" key="1">
    <source>
        <dbReference type="SAM" id="MobiDB-lite"/>
    </source>
</evidence>
<dbReference type="InterPro" id="IPR020845">
    <property type="entry name" value="AMP-binding_CS"/>
</dbReference>
<dbReference type="AlphaFoldDB" id="A0A316UM01"/>
<feature type="region of interest" description="Disordered" evidence="1">
    <location>
        <begin position="316"/>
        <end position="335"/>
    </location>
</feature>
<dbReference type="Proteomes" id="UP000245884">
    <property type="component" value="Unassembled WGS sequence"/>
</dbReference>
<dbReference type="GO" id="GO:0016405">
    <property type="term" value="F:CoA-ligase activity"/>
    <property type="evidence" value="ECO:0007669"/>
    <property type="project" value="TreeGrafter"/>
</dbReference>
<feature type="region of interest" description="Disordered" evidence="1">
    <location>
        <begin position="94"/>
        <end position="113"/>
    </location>
</feature>
<dbReference type="STRING" id="1569628.A0A316UM01"/>
<feature type="compositionally biased region" description="Polar residues" evidence="1">
    <location>
        <begin position="29"/>
        <end position="41"/>
    </location>
</feature>
<dbReference type="InterPro" id="IPR000873">
    <property type="entry name" value="AMP-dep_synth/lig_dom"/>
</dbReference>
<dbReference type="InterPro" id="IPR025110">
    <property type="entry name" value="AMP-bd_C"/>
</dbReference>
<evidence type="ECO:0000259" key="3">
    <source>
        <dbReference type="Pfam" id="PF13193"/>
    </source>
</evidence>
<dbReference type="Gene3D" id="2.30.38.10">
    <property type="entry name" value="Luciferase, Domain 3"/>
    <property type="match status" value="1"/>
</dbReference>
<evidence type="ECO:0000313" key="4">
    <source>
        <dbReference type="EMBL" id="PWN26312.1"/>
    </source>
</evidence>
<organism evidence="4 5">
    <name type="scientific">Jaminaea rosea</name>
    <dbReference type="NCBI Taxonomy" id="1569628"/>
    <lineage>
        <taxon>Eukaryota</taxon>
        <taxon>Fungi</taxon>
        <taxon>Dikarya</taxon>
        <taxon>Basidiomycota</taxon>
        <taxon>Ustilaginomycotina</taxon>
        <taxon>Exobasidiomycetes</taxon>
        <taxon>Microstromatales</taxon>
        <taxon>Microstromatales incertae sedis</taxon>
        <taxon>Jaminaea</taxon>
    </lineage>
</organism>
<feature type="domain" description="AMP-binding enzyme C-terminal" evidence="3">
    <location>
        <begin position="616"/>
        <end position="699"/>
    </location>
</feature>
<accession>A0A316UM01</accession>
<dbReference type="EMBL" id="KZ819672">
    <property type="protein sequence ID" value="PWN26312.1"/>
    <property type="molecule type" value="Genomic_DNA"/>
</dbReference>
<dbReference type="Gene3D" id="3.40.50.12780">
    <property type="entry name" value="N-terminal domain of ligase-like"/>
    <property type="match status" value="1"/>
</dbReference>
<feature type="domain" description="AMP-dependent synthetase/ligase" evidence="2">
    <location>
        <begin position="378"/>
        <end position="558"/>
    </location>
</feature>
<dbReference type="Gene3D" id="3.30.300.30">
    <property type="match status" value="1"/>
</dbReference>
<dbReference type="PROSITE" id="PS00455">
    <property type="entry name" value="AMP_BINDING"/>
    <property type="match status" value="1"/>
</dbReference>
<proteinExistence type="predicted"/>
<evidence type="ECO:0000313" key="5">
    <source>
        <dbReference type="Proteomes" id="UP000245884"/>
    </source>
</evidence>
<dbReference type="PANTHER" id="PTHR24096">
    <property type="entry name" value="LONG-CHAIN-FATTY-ACID--COA LIGASE"/>
    <property type="match status" value="1"/>
</dbReference>
<name>A0A316UM01_9BASI</name>
<evidence type="ECO:0000259" key="2">
    <source>
        <dbReference type="Pfam" id="PF00501"/>
    </source>
</evidence>
<gene>
    <name evidence="4" type="ORF">BDZ90DRAFT_233446</name>
</gene>
<keyword evidence="5" id="KW-1185">Reference proteome</keyword>
<feature type="region of interest" description="Disordered" evidence="1">
    <location>
        <begin position="346"/>
        <end position="370"/>
    </location>
</feature>
<dbReference type="InterPro" id="IPR045851">
    <property type="entry name" value="AMP-bd_C_sf"/>
</dbReference>
<dbReference type="RefSeq" id="XP_025360924.1">
    <property type="nucleotide sequence ID" value="XM_025506636.1"/>
</dbReference>
<dbReference type="OrthoDB" id="1898221at2759"/>
<dbReference type="InterPro" id="IPR042099">
    <property type="entry name" value="ANL_N_sf"/>
</dbReference>
<dbReference type="GeneID" id="37028459"/>
<feature type="region of interest" description="Disordered" evidence="1">
    <location>
        <begin position="29"/>
        <end position="70"/>
    </location>
</feature>
<dbReference type="SUPFAM" id="SSF56801">
    <property type="entry name" value="Acetyl-CoA synthetase-like"/>
    <property type="match status" value="2"/>
</dbReference>
<sequence>MIIHHSPYPDLAIPAVTLPTFIFRPLDNSQDEQVPGSQSRLDSPLLMAVPQDEKYNPKPTRPRASAEGGALSLRQAKERAEMWALGLRQELGWGGGDDEQGRGKRREAAEEGEAERVLSVVSENQHDYACAVLGANLVGACAALHNPSYTPSELAHQLRLVSSSAILCSTKAYEKCRQAAEEASSEAGEGLEALPSTPKIWVFEEPQDEDGSAAAPSTSSRPASWFEAGSLALSSSTSPSSLLSGLWTWHTAHVRPGDDAVYCFSSGTSGRPKAVRLSHGNLVANTIQATCLMRDRTESPLFDRWHKGDKEGWYSGLPRAAKKQQASKSTTAGSGGLLRKLKSKLNLSRSSPDKGTSSPSTTSGSSGGISIPKPSQEIHIDLLPQFHCYGLLVSLVALHTATPRYVLGRFSLPTFLHLVQDHKVTFAFVVPPVLLALARSKEVDEYDLSSLRRLASGAASLPEGLRREVWEKRKVMVTDGFGMSEMSPIVCLQTLADVCEDIQGESEEEKTQRLNGVGRLAPSTQARVIDEEGNDVPAGSGKTGELLLRGPQRMTGYLRNPEANESAFHRDGSDGGLWLKTGDVVSLSPAPHSYLRITDRQKDVIKVKGFQVSPAELEDRILSDSTVHDVAVVGLTKPGGDGEEVPWAFCVPAEGQSKEKGQDAKEVAQRVNESGKLAKYKYLGGATWVKDLPKSDAGKVLKRQLRDWAKEEGIDGR</sequence>
<dbReference type="Pfam" id="PF13193">
    <property type="entry name" value="AMP-binding_C"/>
    <property type="match status" value="1"/>
</dbReference>
<dbReference type="Pfam" id="PF00501">
    <property type="entry name" value="AMP-binding"/>
    <property type="match status" value="2"/>
</dbReference>
<protein>
    <submittedName>
        <fullName evidence="4">Acetyl-CoA synthetase-like protein</fullName>
    </submittedName>
</protein>